<gene>
    <name evidence="2" type="ORF">GCK32_018467</name>
</gene>
<dbReference type="Proteomes" id="UP001331761">
    <property type="component" value="Unassembled WGS sequence"/>
</dbReference>
<feature type="non-terminal residue" evidence="2">
    <location>
        <position position="130"/>
    </location>
</feature>
<dbReference type="AlphaFoldDB" id="A0AAN8FNJ1"/>
<evidence type="ECO:0000313" key="3">
    <source>
        <dbReference type="Proteomes" id="UP001331761"/>
    </source>
</evidence>
<organism evidence="2 3">
    <name type="scientific">Trichostrongylus colubriformis</name>
    <name type="common">Black scour worm</name>
    <dbReference type="NCBI Taxonomy" id="6319"/>
    <lineage>
        <taxon>Eukaryota</taxon>
        <taxon>Metazoa</taxon>
        <taxon>Ecdysozoa</taxon>
        <taxon>Nematoda</taxon>
        <taxon>Chromadorea</taxon>
        <taxon>Rhabditida</taxon>
        <taxon>Rhabditina</taxon>
        <taxon>Rhabditomorpha</taxon>
        <taxon>Strongyloidea</taxon>
        <taxon>Trichostrongylidae</taxon>
        <taxon>Trichostrongylus</taxon>
    </lineage>
</organism>
<keyword evidence="3" id="KW-1185">Reference proteome</keyword>
<reference evidence="2 3" key="1">
    <citation type="submission" date="2019-10" db="EMBL/GenBank/DDBJ databases">
        <title>Assembly and Annotation for the nematode Trichostrongylus colubriformis.</title>
        <authorList>
            <person name="Martin J."/>
        </authorList>
    </citation>
    <scope>NUCLEOTIDE SEQUENCE [LARGE SCALE GENOMIC DNA]</scope>
    <source>
        <strain evidence="2">G859</strain>
        <tissue evidence="2">Whole worm</tissue>
    </source>
</reference>
<evidence type="ECO:0000313" key="2">
    <source>
        <dbReference type="EMBL" id="KAK5973240.1"/>
    </source>
</evidence>
<proteinExistence type="predicted"/>
<evidence type="ECO:0000256" key="1">
    <source>
        <dbReference type="SAM" id="MobiDB-lite"/>
    </source>
</evidence>
<feature type="region of interest" description="Disordered" evidence="1">
    <location>
        <begin position="94"/>
        <end position="114"/>
    </location>
</feature>
<comment type="caution">
    <text evidence="2">The sequence shown here is derived from an EMBL/GenBank/DDBJ whole genome shotgun (WGS) entry which is preliminary data.</text>
</comment>
<accession>A0AAN8FNJ1</accession>
<protein>
    <submittedName>
        <fullName evidence="2">Uncharacterized protein</fullName>
    </submittedName>
</protein>
<name>A0AAN8FNJ1_TRICO</name>
<dbReference type="EMBL" id="WIXE01015734">
    <property type="protein sequence ID" value="KAK5973240.1"/>
    <property type="molecule type" value="Genomic_DNA"/>
</dbReference>
<sequence>MESSEGVSYDCKAGAELQNRGIGPEEIEQCCEVLASIESQTTRLCKQFEKIDHAQKDERRRSLSKDCSATIMAELANVLSELKSVHITMDNIKESNPAFARRSPRREQRPSQNACARCLENQKIMDEQQN</sequence>